<evidence type="ECO:0000259" key="3">
    <source>
        <dbReference type="Pfam" id="PF25137"/>
    </source>
</evidence>
<dbReference type="InterPro" id="IPR001670">
    <property type="entry name" value="ADH_Fe/GldA"/>
</dbReference>
<dbReference type="FunFam" id="3.40.50.1970:FF:000003">
    <property type="entry name" value="Alcohol dehydrogenase, iron-containing"/>
    <property type="match status" value="1"/>
</dbReference>
<sequence>MLNFDAYLPTRILVGEQKLAEIGHQASQYGSRAMLVTGKHSMKAAGFTDRVVQSLQTAGLTVDLFDKIDTNPTRESINEGGALARQLETQVVIGLGGGSALDSAKAIAALAQDSENDDVWQYVQGREAPSSTLPIIAAPSTAGTGSEVTLYTVITNKAATRKDGFASPYIYPRVAIIDPELMSTVPQQLTAYAGTDAFAQAVEAYLTKLAHPFSDLLALESIRLCAHYLPQVVADGKNLTARAAMGWASSLAGIAISLVDIIIAHHASEAVGALYETHHGATAGILLPYAMEFNLKESRDKLARIAEVMGADIKYLTPENAARKSIEAVRTLYEHIGVPLSLADLGVKKESIPEFVAYLMTRKGDLDAGNPRECTEASLTEYMHMACG</sequence>
<organism evidence="4 5">
    <name type="scientific">candidate division KSB3 bacterium</name>
    <dbReference type="NCBI Taxonomy" id="2044937"/>
    <lineage>
        <taxon>Bacteria</taxon>
        <taxon>candidate division KSB3</taxon>
    </lineage>
</organism>
<dbReference type="Gene3D" id="3.40.50.1970">
    <property type="match status" value="1"/>
</dbReference>
<reference evidence="4" key="1">
    <citation type="submission" date="2019-11" db="EMBL/GenBank/DDBJ databases">
        <title>Microbial mats filling the niche in hypersaline microbial mats.</title>
        <authorList>
            <person name="Wong H.L."/>
            <person name="Macleod F.I."/>
            <person name="White R.A. III"/>
            <person name="Burns B.P."/>
        </authorList>
    </citation>
    <scope>NUCLEOTIDE SEQUENCE</scope>
    <source>
        <strain evidence="4">Rbin_158</strain>
    </source>
</reference>
<evidence type="ECO:0000313" key="4">
    <source>
        <dbReference type="EMBL" id="MBD3323775.1"/>
    </source>
</evidence>
<dbReference type="EMBL" id="WJJP01000131">
    <property type="protein sequence ID" value="MBD3323775.1"/>
    <property type="molecule type" value="Genomic_DNA"/>
</dbReference>
<dbReference type="Pfam" id="PF25137">
    <property type="entry name" value="ADH_Fe_C"/>
    <property type="match status" value="1"/>
</dbReference>
<comment type="caution">
    <text evidence="4">The sequence shown here is derived from an EMBL/GenBank/DDBJ whole genome shotgun (WGS) entry which is preliminary data.</text>
</comment>
<dbReference type="AlphaFoldDB" id="A0A9D5Q4P6"/>
<dbReference type="CDD" id="cd08185">
    <property type="entry name" value="Fe-ADH-like"/>
    <property type="match status" value="1"/>
</dbReference>
<keyword evidence="1" id="KW-0560">Oxidoreductase</keyword>
<protein>
    <submittedName>
        <fullName evidence="4">Iron-containing alcohol dehydrogenase</fullName>
    </submittedName>
</protein>
<dbReference type="GO" id="GO:0004022">
    <property type="term" value="F:alcohol dehydrogenase (NAD+) activity"/>
    <property type="evidence" value="ECO:0007669"/>
    <property type="project" value="TreeGrafter"/>
</dbReference>
<evidence type="ECO:0000313" key="5">
    <source>
        <dbReference type="Proteomes" id="UP000649604"/>
    </source>
</evidence>
<dbReference type="GO" id="GO:0046872">
    <property type="term" value="F:metal ion binding"/>
    <property type="evidence" value="ECO:0007669"/>
    <property type="project" value="InterPro"/>
</dbReference>
<dbReference type="PANTHER" id="PTHR11496">
    <property type="entry name" value="ALCOHOL DEHYDROGENASE"/>
    <property type="match status" value="1"/>
</dbReference>
<dbReference type="InterPro" id="IPR056798">
    <property type="entry name" value="ADH_Fe_C"/>
</dbReference>
<dbReference type="SUPFAM" id="SSF56796">
    <property type="entry name" value="Dehydroquinate synthase-like"/>
    <property type="match status" value="1"/>
</dbReference>
<proteinExistence type="predicted"/>
<evidence type="ECO:0000256" key="1">
    <source>
        <dbReference type="ARBA" id="ARBA00023002"/>
    </source>
</evidence>
<evidence type="ECO:0000259" key="2">
    <source>
        <dbReference type="Pfam" id="PF00465"/>
    </source>
</evidence>
<accession>A0A9D5Q4P6</accession>
<feature type="domain" description="Alcohol dehydrogenase iron-type/glycerol dehydrogenase GldA" evidence="2">
    <location>
        <begin position="9"/>
        <end position="179"/>
    </location>
</feature>
<dbReference type="PANTHER" id="PTHR11496:SF104">
    <property type="entry name" value="3-DEOXY-ALPHA-D-MANNO-OCTULOSONATE 8-OXIDASE"/>
    <property type="match status" value="1"/>
</dbReference>
<dbReference type="Gene3D" id="1.20.1090.10">
    <property type="entry name" value="Dehydroquinate synthase-like - alpha domain"/>
    <property type="match status" value="1"/>
</dbReference>
<dbReference type="Pfam" id="PF00465">
    <property type="entry name" value="Fe-ADH"/>
    <property type="match status" value="1"/>
</dbReference>
<name>A0A9D5Q4P6_9BACT</name>
<dbReference type="Proteomes" id="UP000649604">
    <property type="component" value="Unassembled WGS sequence"/>
</dbReference>
<gene>
    <name evidence="4" type="ORF">GF339_04270</name>
</gene>
<feature type="domain" description="Fe-containing alcohol dehydrogenase-like C-terminal" evidence="3">
    <location>
        <begin position="190"/>
        <end position="384"/>
    </location>
</feature>
<dbReference type="InterPro" id="IPR039697">
    <property type="entry name" value="Alcohol_dehydrogenase_Fe"/>
</dbReference>